<dbReference type="EMBL" id="LJIJ01000137">
    <property type="protein sequence ID" value="ODN01853.1"/>
    <property type="molecule type" value="Genomic_DNA"/>
</dbReference>
<evidence type="ECO:0000313" key="3">
    <source>
        <dbReference type="EMBL" id="ODN01853.1"/>
    </source>
</evidence>
<feature type="region of interest" description="Disordered" evidence="1">
    <location>
        <begin position="1"/>
        <end position="32"/>
    </location>
</feature>
<organism evidence="3 4">
    <name type="scientific">Orchesella cincta</name>
    <name type="common">Springtail</name>
    <name type="synonym">Podura cincta</name>
    <dbReference type="NCBI Taxonomy" id="48709"/>
    <lineage>
        <taxon>Eukaryota</taxon>
        <taxon>Metazoa</taxon>
        <taxon>Ecdysozoa</taxon>
        <taxon>Arthropoda</taxon>
        <taxon>Hexapoda</taxon>
        <taxon>Collembola</taxon>
        <taxon>Entomobryomorpha</taxon>
        <taxon>Entomobryoidea</taxon>
        <taxon>Orchesellidae</taxon>
        <taxon>Orchesellinae</taxon>
        <taxon>Orchesella</taxon>
    </lineage>
</organism>
<accession>A0A1D2N9B2</accession>
<dbReference type="PANTHER" id="PTHR21727:SF0">
    <property type="entry name" value="MRNA (2'-O-METHYLADENOSINE-N(6)-)-METHYLTRANSFERASE"/>
    <property type="match status" value="1"/>
</dbReference>
<dbReference type="PANTHER" id="PTHR21727">
    <property type="entry name" value="PHOSPHORYLATED CTD INTERACTING FACTOR 1"/>
    <property type="match status" value="1"/>
</dbReference>
<dbReference type="InterPro" id="IPR001202">
    <property type="entry name" value="WW_dom"/>
</dbReference>
<dbReference type="CDD" id="cd00201">
    <property type="entry name" value="WW"/>
    <property type="match status" value="1"/>
</dbReference>
<dbReference type="Pfam" id="PF00397">
    <property type="entry name" value="WW"/>
    <property type="match status" value="1"/>
</dbReference>
<dbReference type="GO" id="GO:0099122">
    <property type="term" value="F:RNA polymerase II C-terminal domain binding"/>
    <property type="evidence" value="ECO:0007669"/>
    <property type="project" value="InterPro"/>
</dbReference>
<dbReference type="InterPro" id="IPR022035">
    <property type="entry name" value="PCIF1_WW"/>
</dbReference>
<dbReference type="Gene3D" id="2.20.70.10">
    <property type="match status" value="1"/>
</dbReference>
<evidence type="ECO:0000256" key="1">
    <source>
        <dbReference type="SAM" id="MobiDB-lite"/>
    </source>
</evidence>
<dbReference type="SMART" id="SM00456">
    <property type="entry name" value="WW"/>
    <property type="match status" value="1"/>
</dbReference>
<dbReference type="InterPro" id="IPR036020">
    <property type="entry name" value="WW_dom_sf"/>
</dbReference>
<dbReference type="GO" id="GO:0005634">
    <property type="term" value="C:nucleus"/>
    <property type="evidence" value="ECO:0007669"/>
    <property type="project" value="TreeGrafter"/>
</dbReference>
<dbReference type="AlphaFoldDB" id="A0A1D2N9B2"/>
<sequence length="915" mass="101140">MSTSWDPYGSSGGSVTHSSANSTGPISSHGLLLPHQHMTSSTAAIISSPSVNPQSSIYSHAGSGVVSINSMPPGTSTLNPISVAGPPLRGHPVSSPQPNYVHPPYPHSGYVPHLAPHGQPHGSPHHHVPPYSGTPVIHPYPPPSVTTTCQSSNPYHHPLAPVPPLPGTAPLPPPLGVPPYNPAPYQLPSHPQQQSHHIPLTTQPTTLHHAPPHLSQHPQPYNLKVTGSSPQPICAPLTPGPVPQTPIGGPPPAPFSNGPPGGPELDLPPELLGAGWRKFWSKRENRWYFWNCNTGESLWEFPPPPGRYPPPQQHGAYDPLTDPLGISCANGPGGGSGGSGGANHLKRRASSGEPLGSPVVKKFIVAGPWDLEIYSNVYSSEAAIQNPLLLPPHPDVESERAKWVAKLRQCYQQACQSREGIDSPKDSLNRWIMERKISDLRGVDPVFPACDSSDGVVSQLMFKEIMNDIPMKVVKPRYTGDARKQLAKYAEACKRIIETRDTTSEARKLVKWKVEETFSWLKATVGAPYEAFQERLAHLKVTCQPHVHAAAKTSVEGICKKMSLLAKQYGQTVRDAHLKHFVDPQNVKQNHEPEKGRYRCHPALCGGYVFSETGKLPAVEYIPHDKDLVVLKYKNDVGRISSLFLQKLEQLYRYNCVDDRKFEFFLARCFCLLKRYNSYCEDFSSSNGTQSSLPVTVFESIQRNFGVTFECFASPFNCYFRQFCSAFPDIDGYFGSRGTFLDYKPVTGSFQMNPPFSEDLMDAAITHAENLLGGTKEPMSFVIFVPEWNEEKENSDSSAEVECPWIKRLSNSRWNRKQVTISAFEHEFRHANQHLLLKSEVSVRCGHNTVVFWLQNDAGYEEWKPTDEKVDALTDAYRPGRERERDRQELLAPERQNPHQADKAVAAAVAAMNAA</sequence>
<feature type="compositionally biased region" description="Basic and acidic residues" evidence="1">
    <location>
        <begin position="878"/>
        <end position="889"/>
    </location>
</feature>
<dbReference type="OMA" id="ANENHRS"/>
<gene>
    <name evidence="3" type="ORF">Ocin01_04847</name>
</gene>
<dbReference type="GO" id="GO:0016422">
    <property type="term" value="F:mRNA (2'-O-methyladenosine-N6-)-methyltransferase activity"/>
    <property type="evidence" value="ECO:0007669"/>
    <property type="project" value="InterPro"/>
</dbReference>
<dbReference type="Pfam" id="PF12237">
    <property type="entry name" value="PCIF1_WW"/>
    <property type="match status" value="1"/>
</dbReference>
<protein>
    <submittedName>
        <fullName evidence="3">Phosphorylated CTD-interacting factor 1</fullName>
    </submittedName>
</protein>
<dbReference type="PROSITE" id="PS50020">
    <property type="entry name" value="WW_DOMAIN_2"/>
    <property type="match status" value="1"/>
</dbReference>
<proteinExistence type="predicted"/>
<feature type="region of interest" description="Disordered" evidence="1">
    <location>
        <begin position="77"/>
        <end position="99"/>
    </location>
</feature>
<feature type="compositionally biased region" description="Pro residues" evidence="1">
    <location>
        <begin position="160"/>
        <end position="169"/>
    </location>
</feature>
<feature type="domain" description="WW" evidence="2">
    <location>
        <begin position="270"/>
        <end position="304"/>
    </location>
</feature>
<dbReference type="OrthoDB" id="193787at2759"/>
<name>A0A1D2N9B2_ORCCI</name>
<dbReference type="SUPFAM" id="SSF51045">
    <property type="entry name" value="WW domain"/>
    <property type="match status" value="1"/>
</dbReference>
<reference evidence="3 4" key="1">
    <citation type="journal article" date="2016" name="Genome Biol. Evol.">
        <title>Gene Family Evolution Reflects Adaptation to Soil Environmental Stressors in the Genome of the Collembolan Orchesella cincta.</title>
        <authorList>
            <person name="Faddeeva-Vakhrusheva A."/>
            <person name="Derks M.F."/>
            <person name="Anvar S.Y."/>
            <person name="Agamennone V."/>
            <person name="Suring W."/>
            <person name="Smit S."/>
            <person name="van Straalen N.M."/>
            <person name="Roelofs D."/>
        </authorList>
    </citation>
    <scope>NUCLEOTIDE SEQUENCE [LARGE SCALE GENOMIC DNA]</scope>
    <source>
        <tissue evidence="3">Mixed pool</tissue>
    </source>
</reference>
<feature type="region of interest" description="Disordered" evidence="1">
    <location>
        <begin position="878"/>
        <end position="901"/>
    </location>
</feature>
<keyword evidence="4" id="KW-1185">Reference proteome</keyword>
<dbReference type="Proteomes" id="UP000094527">
    <property type="component" value="Unassembled WGS sequence"/>
</dbReference>
<comment type="caution">
    <text evidence="3">The sequence shown here is derived from an EMBL/GenBank/DDBJ whole genome shotgun (WGS) entry which is preliminary data.</text>
</comment>
<evidence type="ECO:0000313" key="4">
    <source>
        <dbReference type="Proteomes" id="UP000094527"/>
    </source>
</evidence>
<evidence type="ECO:0000259" key="2">
    <source>
        <dbReference type="PROSITE" id="PS50020"/>
    </source>
</evidence>
<feature type="compositionally biased region" description="Polar residues" evidence="1">
    <location>
        <begin position="13"/>
        <end position="26"/>
    </location>
</feature>
<dbReference type="InterPro" id="IPR039881">
    <property type="entry name" value="PCIF1-like"/>
</dbReference>
<feature type="region of interest" description="Disordered" evidence="1">
    <location>
        <begin position="146"/>
        <end position="169"/>
    </location>
</feature>